<keyword evidence="1" id="KW-0812">Transmembrane</keyword>
<evidence type="ECO:0000256" key="1">
    <source>
        <dbReference type="SAM" id="Phobius"/>
    </source>
</evidence>
<name>A0ABY4L5Y9_THEAE</name>
<organism evidence="2 3">
    <name type="scientific">Thermobifida alba</name>
    <name type="common">Thermomonospora alba</name>
    <dbReference type="NCBI Taxonomy" id="53522"/>
    <lineage>
        <taxon>Bacteria</taxon>
        <taxon>Bacillati</taxon>
        <taxon>Actinomycetota</taxon>
        <taxon>Actinomycetes</taxon>
        <taxon>Streptosporangiales</taxon>
        <taxon>Nocardiopsidaceae</taxon>
        <taxon>Thermobifida</taxon>
    </lineage>
</organism>
<accession>A0ABY4L5Y9</accession>
<evidence type="ECO:0000313" key="2">
    <source>
        <dbReference type="EMBL" id="UPT23113.1"/>
    </source>
</evidence>
<feature type="transmembrane region" description="Helical" evidence="1">
    <location>
        <begin position="37"/>
        <end position="55"/>
    </location>
</feature>
<dbReference type="RefSeq" id="WP_248591638.1">
    <property type="nucleotide sequence ID" value="NZ_BAABEB010000018.1"/>
</dbReference>
<protein>
    <submittedName>
        <fullName evidence="2">Uncharacterized protein</fullName>
    </submittedName>
</protein>
<reference evidence="2 3" key="1">
    <citation type="submission" date="2020-04" db="EMBL/GenBank/DDBJ databases">
        <title>Thermobifida alba genome sequencing and assembly.</title>
        <authorList>
            <person name="Luzics S."/>
            <person name="Horvath B."/>
            <person name="Nagy I."/>
            <person name="Toth A."/>
            <person name="Nagy I."/>
            <person name="Kukolya J."/>
        </authorList>
    </citation>
    <scope>NUCLEOTIDE SEQUENCE [LARGE SCALE GENOMIC DNA]</scope>
    <source>
        <strain evidence="2 3">DSM 43795</strain>
    </source>
</reference>
<keyword evidence="1" id="KW-0472">Membrane</keyword>
<feature type="transmembrane region" description="Helical" evidence="1">
    <location>
        <begin position="67"/>
        <end position="94"/>
    </location>
</feature>
<gene>
    <name evidence="2" type="ORF">FOF52_21025</name>
</gene>
<sequence>MDAPREDDAASARRPGRAVPYFAAVFLAYGVFSVPQFRFLLVCLAVVVLAAVGIATHRSRPSLAGRATAASGVLALLLLALQLGLGLLLAAPFVDR</sequence>
<dbReference type="Proteomes" id="UP000832041">
    <property type="component" value="Chromosome"/>
</dbReference>
<dbReference type="EMBL" id="CP051627">
    <property type="protein sequence ID" value="UPT23113.1"/>
    <property type="molecule type" value="Genomic_DNA"/>
</dbReference>
<proteinExistence type="predicted"/>
<keyword evidence="1" id="KW-1133">Transmembrane helix</keyword>
<evidence type="ECO:0000313" key="3">
    <source>
        <dbReference type="Proteomes" id="UP000832041"/>
    </source>
</evidence>
<keyword evidence="3" id="KW-1185">Reference proteome</keyword>